<name>M2YIW6_DOTSN</name>
<dbReference type="CDD" id="cd09620">
    <property type="entry name" value="CBM9_like_3"/>
    <property type="match status" value="1"/>
</dbReference>
<dbReference type="Gene3D" id="2.60.40.1190">
    <property type="match status" value="1"/>
</dbReference>
<dbReference type="EMBL" id="KB446546">
    <property type="protein sequence ID" value="EME38826.1"/>
    <property type="molecule type" value="Genomic_DNA"/>
</dbReference>
<keyword evidence="1" id="KW-0732">Signal</keyword>
<proteinExistence type="predicted"/>
<feature type="chain" id="PRO_5004029966" description="Carbohydrate-binding domain-containing protein" evidence="1">
    <location>
        <begin position="19"/>
        <end position="223"/>
    </location>
</feature>
<sequence length="223" mass="25550">MALKHFIFVATAAATALAVPSLDVPRCPERSTITYDKSVPDLKDFPLTQVELCYDDTFIRIDFTAYNETNFYYNKTLTTNDPIFNYEVQETFISRCISDPTTYLEFEVAPNNVTFNAFIYNPSKTREEGAPFDTFYIQDPVKDKLTVETTVDKEQETWTSKAQIPLKLFNVEDGKAKGTEWRMNFFRIVCNAETCPNEQLGAWSPPDAASFHKTPFFGKVKFV</sequence>
<reference evidence="3" key="1">
    <citation type="journal article" date="2012" name="PLoS Genet.">
        <title>The genomes of the fungal plant pathogens Cladosporium fulvum and Dothistroma septosporum reveal adaptation to different hosts and lifestyles but also signatures of common ancestry.</title>
        <authorList>
            <person name="de Wit P.J.G.M."/>
            <person name="van der Burgt A."/>
            <person name="Oekmen B."/>
            <person name="Stergiopoulos I."/>
            <person name="Abd-Elsalam K.A."/>
            <person name="Aerts A.L."/>
            <person name="Bahkali A.H."/>
            <person name="Beenen H.G."/>
            <person name="Chettri P."/>
            <person name="Cox M.P."/>
            <person name="Datema E."/>
            <person name="de Vries R.P."/>
            <person name="Dhillon B."/>
            <person name="Ganley A.R."/>
            <person name="Griffiths S.A."/>
            <person name="Guo Y."/>
            <person name="Hamelin R.C."/>
            <person name="Henrissat B."/>
            <person name="Kabir M.S."/>
            <person name="Jashni M.K."/>
            <person name="Kema G."/>
            <person name="Klaubauf S."/>
            <person name="Lapidus A."/>
            <person name="Levasseur A."/>
            <person name="Lindquist E."/>
            <person name="Mehrabi R."/>
            <person name="Ohm R.A."/>
            <person name="Owen T.J."/>
            <person name="Salamov A."/>
            <person name="Schwelm A."/>
            <person name="Schijlen E."/>
            <person name="Sun H."/>
            <person name="van den Burg H.A."/>
            <person name="van Ham R.C.H.J."/>
            <person name="Zhang S."/>
            <person name="Goodwin S.B."/>
            <person name="Grigoriev I.V."/>
            <person name="Collemare J."/>
            <person name="Bradshaw R.E."/>
        </authorList>
    </citation>
    <scope>NUCLEOTIDE SEQUENCE [LARGE SCALE GENOMIC DNA]</scope>
    <source>
        <strain evidence="3">NZE10 / CBS 128990</strain>
    </source>
</reference>
<reference evidence="2 3" key="2">
    <citation type="journal article" date="2012" name="PLoS Pathog.">
        <title>Diverse lifestyles and strategies of plant pathogenesis encoded in the genomes of eighteen Dothideomycetes fungi.</title>
        <authorList>
            <person name="Ohm R.A."/>
            <person name="Feau N."/>
            <person name="Henrissat B."/>
            <person name="Schoch C.L."/>
            <person name="Horwitz B.A."/>
            <person name="Barry K.W."/>
            <person name="Condon B.J."/>
            <person name="Copeland A.C."/>
            <person name="Dhillon B."/>
            <person name="Glaser F."/>
            <person name="Hesse C.N."/>
            <person name="Kosti I."/>
            <person name="LaButti K."/>
            <person name="Lindquist E.A."/>
            <person name="Lucas S."/>
            <person name="Salamov A.A."/>
            <person name="Bradshaw R.E."/>
            <person name="Ciuffetti L."/>
            <person name="Hamelin R.C."/>
            <person name="Kema G.H.J."/>
            <person name="Lawrence C."/>
            <person name="Scott J.A."/>
            <person name="Spatafora J.W."/>
            <person name="Turgeon B.G."/>
            <person name="de Wit P.J.G.M."/>
            <person name="Zhong S."/>
            <person name="Goodwin S.B."/>
            <person name="Grigoriev I.V."/>
        </authorList>
    </citation>
    <scope>NUCLEOTIDE SEQUENCE [LARGE SCALE GENOMIC DNA]</scope>
    <source>
        <strain evidence="3">NZE10 / CBS 128990</strain>
    </source>
</reference>
<dbReference type="STRING" id="675120.M2YIW6"/>
<accession>M2YIW6</accession>
<evidence type="ECO:0000313" key="2">
    <source>
        <dbReference type="EMBL" id="EME38826.1"/>
    </source>
</evidence>
<protein>
    <recommendedName>
        <fullName evidence="4">Carbohydrate-binding domain-containing protein</fullName>
    </recommendedName>
</protein>
<dbReference type="OMA" id="YNPSKNR"/>
<dbReference type="HOGENOM" id="CLU_083103_0_0_1"/>
<gene>
    <name evidence="2" type="ORF">DOTSEDRAFT_139710</name>
</gene>
<feature type="signal peptide" evidence="1">
    <location>
        <begin position="1"/>
        <end position="18"/>
    </location>
</feature>
<dbReference type="AlphaFoldDB" id="M2YIW6"/>
<dbReference type="OrthoDB" id="61321at2759"/>
<evidence type="ECO:0000256" key="1">
    <source>
        <dbReference type="SAM" id="SignalP"/>
    </source>
</evidence>
<evidence type="ECO:0008006" key="4">
    <source>
        <dbReference type="Google" id="ProtNLM"/>
    </source>
</evidence>
<keyword evidence="3" id="KW-1185">Reference proteome</keyword>
<organism evidence="2 3">
    <name type="scientific">Dothistroma septosporum (strain NZE10 / CBS 128990)</name>
    <name type="common">Red band needle blight fungus</name>
    <name type="synonym">Mycosphaerella pini</name>
    <dbReference type="NCBI Taxonomy" id="675120"/>
    <lineage>
        <taxon>Eukaryota</taxon>
        <taxon>Fungi</taxon>
        <taxon>Dikarya</taxon>
        <taxon>Ascomycota</taxon>
        <taxon>Pezizomycotina</taxon>
        <taxon>Dothideomycetes</taxon>
        <taxon>Dothideomycetidae</taxon>
        <taxon>Mycosphaerellales</taxon>
        <taxon>Mycosphaerellaceae</taxon>
        <taxon>Dothistroma</taxon>
    </lineage>
</organism>
<dbReference type="eggNOG" id="ENOG502S35E">
    <property type="taxonomic scope" value="Eukaryota"/>
</dbReference>
<dbReference type="Proteomes" id="UP000016933">
    <property type="component" value="Unassembled WGS sequence"/>
</dbReference>
<evidence type="ECO:0000313" key="3">
    <source>
        <dbReference type="Proteomes" id="UP000016933"/>
    </source>
</evidence>
<dbReference type="SUPFAM" id="SSF49344">
    <property type="entry name" value="CBD9-like"/>
    <property type="match status" value="1"/>
</dbReference>